<reference evidence="9" key="1">
    <citation type="submission" date="2020-11" db="EMBL/GenBank/DDBJ databases">
        <title>Isolation and identification of active actinomycetes.</title>
        <authorList>
            <person name="Yu B."/>
        </authorList>
    </citation>
    <scope>NUCLEOTIDE SEQUENCE</scope>
    <source>
        <strain evidence="9">NEAU-YB345</strain>
    </source>
</reference>
<dbReference type="Proteomes" id="UP000657385">
    <property type="component" value="Unassembled WGS sequence"/>
</dbReference>
<proteinExistence type="predicted"/>
<feature type="transmembrane region" description="Helical" evidence="8">
    <location>
        <begin position="143"/>
        <end position="162"/>
    </location>
</feature>
<dbReference type="InterPro" id="IPR036259">
    <property type="entry name" value="MFS_trans_sf"/>
</dbReference>
<evidence type="ECO:0000256" key="1">
    <source>
        <dbReference type="ARBA" id="ARBA00004651"/>
    </source>
</evidence>
<dbReference type="EMBL" id="JADPRT010000009">
    <property type="protein sequence ID" value="MBF9070689.1"/>
    <property type="molecule type" value="Genomic_DNA"/>
</dbReference>
<feature type="transmembrane region" description="Helical" evidence="8">
    <location>
        <begin position="268"/>
        <end position="286"/>
    </location>
</feature>
<sequence length="468" mass="47636">MWSQMRNPPGGRDARIMLAAQFVDRTGSGVWAAGSVLYFALVAGLDARQIGLLLGAAGIAGIAGSPLAGWLAARVPARTVLMGSHLVRMVALSAVMFCHGFAALLPFVAATALAERAAKMLEMLFATRIAGDRRSTYQALTRTSANAGYAIGAGLAAIGLAVGTLAAYRALVLANVLSYLLAAVLVRRTREPGASTTAVATSAAPASAAVARPTAAVEVVHAADVANPWRDKGYLLFVLRDIPLCLDDSLLNVGLPLWLVGHTRAPHAFVPAFLAINTVLVVVLQLRVSAATEGPRRAVRAVVWYGVSLLACCLILAGATGGGAVGASLALLAAAVLVTLAELVRSVTSWELAVSLAPEHARAAYLGVAGMSQAIQKSAGPPLLTGVVMAAGPVGWAVLGAAVTGISVVQSRASRRRLAAMTPAPGSQAASPTVSPTASRMVSPTEVVSRPGSSCRAARPASARTSGS</sequence>
<evidence type="ECO:0000256" key="3">
    <source>
        <dbReference type="ARBA" id="ARBA00022475"/>
    </source>
</evidence>
<keyword evidence="6 8" id="KW-0472">Membrane</keyword>
<feature type="region of interest" description="Disordered" evidence="7">
    <location>
        <begin position="419"/>
        <end position="468"/>
    </location>
</feature>
<dbReference type="AlphaFoldDB" id="A0A931B5E5"/>
<keyword evidence="10" id="KW-1185">Reference proteome</keyword>
<evidence type="ECO:0000256" key="4">
    <source>
        <dbReference type="ARBA" id="ARBA00022692"/>
    </source>
</evidence>
<evidence type="ECO:0000256" key="6">
    <source>
        <dbReference type="ARBA" id="ARBA00023136"/>
    </source>
</evidence>
<evidence type="ECO:0000313" key="9">
    <source>
        <dbReference type="EMBL" id="MBF9070689.1"/>
    </source>
</evidence>
<dbReference type="PANTHER" id="PTHR23517">
    <property type="entry name" value="RESISTANCE PROTEIN MDTM, PUTATIVE-RELATED-RELATED"/>
    <property type="match status" value="1"/>
</dbReference>
<feature type="transmembrane region" description="Helical" evidence="8">
    <location>
        <begin position="28"/>
        <end position="45"/>
    </location>
</feature>
<evidence type="ECO:0000313" key="10">
    <source>
        <dbReference type="Proteomes" id="UP000657385"/>
    </source>
</evidence>
<comment type="caution">
    <text evidence="9">The sequence shown here is derived from an EMBL/GenBank/DDBJ whole genome shotgun (WGS) entry which is preliminary data.</text>
</comment>
<dbReference type="GO" id="GO:0005886">
    <property type="term" value="C:plasma membrane"/>
    <property type="evidence" value="ECO:0007669"/>
    <property type="project" value="UniProtKB-SubCell"/>
</dbReference>
<evidence type="ECO:0000256" key="2">
    <source>
        <dbReference type="ARBA" id="ARBA00022448"/>
    </source>
</evidence>
<dbReference type="PANTHER" id="PTHR23517:SF2">
    <property type="entry name" value="MULTIDRUG RESISTANCE PROTEIN MDTH"/>
    <property type="match status" value="1"/>
</dbReference>
<evidence type="ECO:0000256" key="5">
    <source>
        <dbReference type="ARBA" id="ARBA00022989"/>
    </source>
</evidence>
<dbReference type="RefSeq" id="WP_196195860.1">
    <property type="nucleotide sequence ID" value="NZ_JADPRT010000009.1"/>
</dbReference>
<dbReference type="Pfam" id="PF07690">
    <property type="entry name" value="MFS_1"/>
    <property type="match status" value="1"/>
</dbReference>
<feature type="transmembrane region" description="Helical" evidence="8">
    <location>
        <begin position="52"/>
        <end position="73"/>
    </location>
</feature>
<dbReference type="Gene3D" id="1.20.1250.20">
    <property type="entry name" value="MFS general substrate transporter like domains"/>
    <property type="match status" value="1"/>
</dbReference>
<dbReference type="SUPFAM" id="SSF103473">
    <property type="entry name" value="MFS general substrate transporter"/>
    <property type="match status" value="1"/>
</dbReference>
<dbReference type="InterPro" id="IPR011701">
    <property type="entry name" value="MFS"/>
</dbReference>
<protein>
    <submittedName>
        <fullName evidence="9">MFS transporter</fullName>
    </submittedName>
</protein>
<keyword evidence="3" id="KW-1003">Cell membrane</keyword>
<evidence type="ECO:0000256" key="8">
    <source>
        <dbReference type="SAM" id="Phobius"/>
    </source>
</evidence>
<comment type="subcellular location">
    <subcellularLocation>
        <location evidence="1">Cell membrane</location>
        <topology evidence="1">Multi-pass membrane protein</topology>
    </subcellularLocation>
</comment>
<feature type="compositionally biased region" description="Polar residues" evidence="7">
    <location>
        <begin position="428"/>
        <end position="442"/>
    </location>
</feature>
<dbReference type="InterPro" id="IPR050171">
    <property type="entry name" value="MFS_Transporters"/>
</dbReference>
<evidence type="ECO:0000256" key="7">
    <source>
        <dbReference type="SAM" id="MobiDB-lite"/>
    </source>
</evidence>
<dbReference type="GO" id="GO:0022857">
    <property type="term" value="F:transmembrane transporter activity"/>
    <property type="evidence" value="ECO:0007669"/>
    <property type="project" value="InterPro"/>
</dbReference>
<feature type="transmembrane region" description="Helical" evidence="8">
    <location>
        <begin position="298"/>
        <end position="317"/>
    </location>
</feature>
<accession>A0A931B5E5</accession>
<organism evidence="9 10">
    <name type="scientific">Streptacidiphilus fuscans</name>
    <dbReference type="NCBI Taxonomy" id="2789292"/>
    <lineage>
        <taxon>Bacteria</taxon>
        <taxon>Bacillati</taxon>
        <taxon>Actinomycetota</taxon>
        <taxon>Actinomycetes</taxon>
        <taxon>Kitasatosporales</taxon>
        <taxon>Streptomycetaceae</taxon>
        <taxon>Streptacidiphilus</taxon>
    </lineage>
</organism>
<keyword evidence="2" id="KW-0813">Transport</keyword>
<keyword evidence="5 8" id="KW-1133">Transmembrane helix</keyword>
<feature type="transmembrane region" description="Helical" evidence="8">
    <location>
        <begin position="85"/>
        <end position="114"/>
    </location>
</feature>
<keyword evidence="4 8" id="KW-0812">Transmembrane</keyword>
<feature type="transmembrane region" description="Helical" evidence="8">
    <location>
        <begin position="387"/>
        <end position="409"/>
    </location>
</feature>
<name>A0A931B5E5_9ACTN</name>
<feature type="compositionally biased region" description="Low complexity" evidence="7">
    <location>
        <begin position="449"/>
        <end position="468"/>
    </location>
</feature>
<gene>
    <name evidence="9" type="ORF">I2501_21955</name>
</gene>